<keyword evidence="1" id="KW-0808">Transferase</keyword>
<dbReference type="EC" id="2.7.1.-" evidence="1"/>
<dbReference type="GO" id="GO:0016301">
    <property type="term" value="F:kinase activity"/>
    <property type="evidence" value="ECO:0007669"/>
    <property type="project" value="UniProtKB-KW"/>
</dbReference>
<keyword evidence="2" id="KW-1185">Reference proteome</keyword>
<reference evidence="1 2" key="1">
    <citation type="submission" date="2019-02" db="EMBL/GenBank/DDBJ databases">
        <title>Deep-cultivation of Planctomycetes and their phenomic and genomic characterization uncovers novel biology.</title>
        <authorList>
            <person name="Wiegand S."/>
            <person name="Jogler M."/>
            <person name="Boedeker C."/>
            <person name="Pinto D."/>
            <person name="Vollmers J."/>
            <person name="Rivas-Marin E."/>
            <person name="Kohn T."/>
            <person name="Peeters S.H."/>
            <person name="Heuer A."/>
            <person name="Rast P."/>
            <person name="Oberbeckmann S."/>
            <person name="Bunk B."/>
            <person name="Jeske O."/>
            <person name="Meyerdierks A."/>
            <person name="Storesund J.E."/>
            <person name="Kallscheuer N."/>
            <person name="Luecker S."/>
            <person name="Lage O.M."/>
            <person name="Pohl T."/>
            <person name="Merkel B.J."/>
            <person name="Hornburger P."/>
            <person name="Mueller R.-W."/>
            <person name="Bruemmer F."/>
            <person name="Labrenz M."/>
            <person name="Spormann A.M."/>
            <person name="Op den Camp H."/>
            <person name="Overmann J."/>
            <person name="Amann R."/>
            <person name="Jetten M.S.M."/>
            <person name="Mascher T."/>
            <person name="Medema M.H."/>
            <person name="Devos D.P."/>
            <person name="Kaster A.-K."/>
            <person name="Ovreas L."/>
            <person name="Rohde M."/>
            <person name="Galperin M.Y."/>
            <person name="Jogler C."/>
        </authorList>
    </citation>
    <scope>NUCLEOTIDE SEQUENCE [LARGE SCALE GENOMIC DNA]</scope>
    <source>
        <strain evidence="1 2">ElP</strain>
    </source>
</reference>
<proteinExistence type="predicted"/>
<dbReference type="EMBL" id="CP036426">
    <property type="protein sequence ID" value="QDV35972.1"/>
    <property type="molecule type" value="Genomic_DNA"/>
</dbReference>
<evidence type="ECO:0000313" key="1">
    <source>
        <dbReference type="EMBL" id="QDV35972.1"/>
    </source>
</evidence>
<dbReference type="KEGG" id="tpla:ElP_38820"/>
<protein>
    <submittedName>
        <fullName evidence="1">Lipopolysaccharide core heptose(I) kinase RfaP</fullName>
        <ecNumber evidence="1">2.7.1.-</ecNumber>
    </submittedName>
</protein>
<sequence length="285" mass="33073">MISRIGTFLRRLTRGERWTWRSEAHRDRLPGDLEGTVMQLRSDDRLHAKQGRSTCRVRFDGPDGPLTVYLKRHYRLPWGTRVAALLHPDGRHSPAGAEWRHLHRGRQLGLLVPEPVAAGESIGPWGRFQSYLMVEELTGFLPLHEAIPEMARRLPPGEFDRRKRRLVSAMAGLTARLHGASTFHKDLYLCHYYVDLGRDDSPLYLIDLHRLATHRASAPWWRWKDLAQLLFSTVEVEGVDDRDRLRFWARYRRLMGLSGPGLELRMIRARAARYLSHNRKKARAG</sequence>
<dbReference type="AlphaFoldDB" id="A0A518H565"/>
<name>A0A518H565_9BACT</name>
<evidence type="ECO:0000313" key="2">
    <source>
        <dbReference type="Proteomes" id="UP000317835"/>
    </source>
</evidence>
<dbReference type="Proteomes" id="UP000317835">
    <property type="component" value="Chromosome"/>
</dbReference>
<gene>
    <name evidence="1" type="primary">rfaP</name>
    <name evidence="1" type="ORF">ElP_38820</name>
</gene>
<keyword evidence="1" id="KW-0418">Kinase</keyword>
<organism evidence="1 2">
    <name type="scientific">Tautonia plasticadhaerens</name>
    <dbReference type="NCBI Taxonomy" id="2527974"/>
    <lineage>
        <taxon>Bacteria</taxon>
        <taxon>Pseudomonadati</taxon>
        <taxon>Planctomycetota</taxon>
        <taxon>Planctomycetia</taxon>
        <taxon>Isosphaerales</taxon>
        <taxon>Isosphaeraceae</taxon>
        <taxon>Tautonia</taxon>
    </lineage>
</organism>
<dbReference type="OrthoDB" id="261539at2"/>
<dbReference type="Pfam" id="PF06293">
    <property type="entry name" value="Kdo"/>
    <property type="match status" value="1"/>
</dbReference>
<dbReference type="RefSeq" id="WP_145271933.1">
    <property type="nucleotide sequence ID" value="NZ_CP036426.1"/>
</dbReference>
<accession>A0A518H565</accession>